<dbReference type="EMBL" id="CAJZBQ010000032">
    <property type="protein sequence ID" value="CAG9322687.1"/>
    <property type="molecule type" value="Genomic_DNA"/>
</dbReference>
<gene>
    <name evidence="3" type="ORF">BSTOLATCC_MIC31805</name>
</gene>
<feature type="compositionally biased region" description="Polar residues" evidence="2">
    <location>
        <begin position="469"/>
        <end position="490"/>
    </location>
</feature>
<name>A0AAU9J8X8_9CILI</name>
<evidence type="ECO:0000313" key="3">
    <source>
        <dbReference type="EMBL" id="CAG9322687.1"/>
    </source>
</evidence>
<keyword evidence="4" id="KW-1185">Reference proteome</keyword>
<sequence>MLEKSFEITVLRAEPVDREESEVGCYISVDGRLFDVITPLSPDNEENLVQINSIGKLQLILKNMSSGEEIGSVSLPTSILPSEGFQWLPLFQPQSNDYLSSFPEEVTSPRILILVNTKRALTPVQEVTELSELDCEMHQNSIVHSESDSGFMPEIKLCPSPYDKKPNIEDNERSNTFRIIELERAMEEENWRHQEEILRVNQNVKVTIDGLNFEIEKIKAQNKKLESKYLECRSELESNKENLSKEKKETEELKQMFEKLSTEYDAATKKFNCTEASLHKLIEKKDQEMFKLQTELTIWKKNASNFEQQIQKSKAESSNAFQLSQEIGLLKQRLEQSEIQRQNLQRVIQDLNDGWGSDAQLQMLTNENKKLKDELQKLKSAQKPTNLFDSTLKDLEALLESRKKNTQSRTPIQSPKKYHKRSSTGWNNHAKHQDDVETETTASVCSKSSLNVDKGKPKCPSPSKRLLKQTVSSINKGRNSATPGRTSIIPTTREVKSPRKIPFR</sequence>
<proteinExistence type="predicted"/>
<dbReference type="AlphaFoldDB" id="A0AAU9J8X8"/>
<feature type="compositionally biased region" description="Polar residues" evidence="2">
    <location>
        <begin position="439"/>
        <end position="451"/>
    </location>
</feature>
<keyword evidence="1" id="KW-0175">Coiled coil</keyword>
<dbReference type="Proteomes" id="UP001162131">
    <property type="component" value="Unassembled WGS sequence"/>
</dbReference>
<feature type="region of interest" description="Disordered" evidence="2">
    <location>
        <begin position="401"/>
        <end position="504"/>
    </location>
</feature>
<evidence type="ECO:0000256" key="2">
    <source>
        <dbReference type="SAM" id="MobiDB-lite"/>
    </source>
</evidence>
<comment type="caution">
    <text evidence="3">The sequence shown here is derived from an EMBL/GenBank/DDBJ whole genome shotgun (WGS) entry which is preliminary data.</text>
</comment>
<feature type="coiled-coil region" evidence="1">
    <location>
        <begin position="296"/>
        <end position="381"/>
    </location>
</feature>
<organism evidence="3 4">
    <name type="scientific">Blepharisma stoltei</name>
    <dbReference type="NCBI Taxonomy" id="1481888"/>
    <lineage>
        <taxon>Eukaryota</taxon>
        <taxon>Sar</taxon>
        <taxon>Alveolata</taxon>
        <taxon>Ciliophora</taxon>
        <taxon>Postciliodesmatophora</taxon>
        <taxon>Heterotrichea</taxon>
        <taxon>Heterotrichida</taxon>
        <taxon>Blepharismidae</taxon>
        <taxon>Blepharisma</taxon>
    </lineage>
</organism>
<feature type="coiled-coil region" evidence="1">
    <location>
        <begin position="208"/>
        <end position="270"/>
    </location>
</feature>
<accession>A0AAU9J8X8</accession>
<reference evidence="3" key="1">
    <citation type="submission" date="2021-09" db="EMBL/GenBank/DDBJ databases">
        <authorList>
            <consortium name="AG Swart"/>
            <person name="Singh M."/>
            <person name="Singh A."/>
            <person name="Seah K."/>
            <person name="Emmerich C."/>
        </authorList>
    </citation>
    <scope>NUCLEOTIDE SEQUENCE</scope>
    <source>
        <strain evidence="3">ATCC30299</strain>
    </source>
</reference>
<protein>
    <submittedName>
        <fullName evidence="3">Uncharacterized protein</fullName>
    </submittedName>
</protein>
<evidence type="ECO:0000313" key="4">
    <source>
        <dbReference type="Proteomes" id="UP001162131"/>
    </source>
</evidence>
<evidence type="ECO:0000256" key="1">
    <source>
        <dbReference type="SAM" id="Coils"/>
    </source>
</evidence>